<accession>A0A5N5TDZ3</accession>
<dbReference type="GO" id="GO:0070939">
    <property type="term" value="C:Dsl1/NZR complex"/>
    <property type="evidence" value="ECO:0007669"/>
    <property type="project" value="TreeGrafter"/>
</dbReference>
<evidence type="ECO:0000313" key="2">
    <source>
        <dbReference type="Proteomes" id="UP000326759"/>
    </source>
</evidence>
<dbReference type="GO" id="GO:0006890">
    <property type="term" value="P:retrograde vesicle-mediated transport, Golgi to endoplasmic reticulum"/>
    <property type="evidence" value="ECO:0007669"/>
    <property type="project" value="TreeGrafter"/>
</dbReference>
<gene>
    <name evidence="1" type="ORF">Anas_09868</name>
</gene>
<dbReference type="EMBL" id="SEYY01002157">
    <property type="protein sequence ID" value="KAB7504886.1"/>
    <property type="molecule type" value="Genomic_DNA"/>
</dbReference>
<reference evidence="1 2" key="1">
    <citation type="journal article" date="2019" name="PLoS Biol.">
        <title>Sex chromosomes control vertical transmission of feminizing Wolbachia symbionts in an isopod.</title>
        <authorList>
            <person name="Becking T."/>
            <person name="Chebbi M.A."/>
            <person name="Giraud I."/>
            <person name="Moumen B."/>
            <person name="Laverre T."/>
            <person name="Caubet Y."/>
            <person name="Peccoud J."/>
            <person name="Gilbert C."/>
            <person name="Cordaux R."/>
        </authorList>
    </citation>
    <scope>NUCLEOTIDE SEQUENCE [LARGE SCALE GENOMIC DNA]</scope>
    <source>
        <strain evidence="1">ANa2</strain>
        <tissue evidence="1">Whole body excluding digestive tract and cuticle</tissue>
    </source>
</reference>
<keyword evidence="2" id="KW-1185">Reference proteome</keyword>
<name>A0A5N5TDZ3_9CRUS</name>
<sequence length="127" mass="14588">MISNEDLEELQNTFDILEILVYEVGLNTISLQKFEVLSDVEKLGLLLSTKHLFRNIRRWGQTFLNHCETREKGLGKKLLREYIVSTAVNDLSIPLKTIQHSQQDMADPILDSPEEVLRVAVESVYAM</sequence>
<dbReference type="GO" id="GO:0000149">
    <property type="term" value="F:SNARE binding"/>
    <property type="evidence" value="ECO:0007669"/>
    <property type="project" value="TreeGrafter"/>
</dbReference>
<comment type="caution">
    <text evidence="1">The sequence shown here is derived from an EMBL/GenBank/DDBJ whole genome shotgun (WGS) entry which is preliminary data.</text>
</comment>
<protein>
    <submittedName>
        <fullName evidence="1">Uncharacterized protein</fullName>
    </submittedName>
</protein>
<organism evidence="1 2">
    <name type="scientific">Armadillidium nasatum</name>
    <dbReference type="NCBI Taxonomy" id="96803"/>
    <lineage>
        <taxon>Eukaryota</taxon>
        <taxon>Metazoa</taxon>
        <taxon>Ecdysozoa</taxon>
        <taxon>Arthropoda</taxon>
        <taxon>Crustacea</taxon>
        <taxon>Multicrustacea</taxon>
        <taxon>Malacostraca</taxon>
        <taxon>Eumalacostraca</taxon>
        <taxon>Peracarida</taxon>
        <taxon>Isopoda</taxon>
        <taxon>Oniscidea</taxon>
        <taxon>Crinocheta</taxon>
        <taxon>Armadillidiidae</taxon>
        <taxon>Armadillidium</taxon>
    </lineage>
</organism>
<evidence type="ECO:0000313" key="1">
    <source>
        <dbReference type="EMBL" id="KAB7504886.1"/>
    </source>
</evidence>
<dbReference type="OrthoDB" id="19988at2759"/>
<dbReference type="PANTHER" id="PTHR15922:SF2">
    <property type="entry name" value="NBAS SUBUNIT OF NRZ TETHERING COMPLEX"/>
    <property type="match status" value="1"/>
</dbReference>
<dbReference type="PANTHER" id="PTHR15922">
    <property type="entry name" value="NEUROBLASTOMA-AMPLIFIED SEQUENCE"/>
    <property type="match status" value="1"/>
</dbReference>
<proteinExistence type="predicted"/>
<dbReference type="Proteomes" id="UP000326759">
    <property type="component" value="Unassembled WGS sequence"/>
</dbReference>
<dbReference type="AlphaFoldDB" id="A0A5N5TDZ3"/>